<dbReference type="EMBL" id="GG662605">
    <property type="protein sequence ID" value="EAS01227.2"/>
    <property type="molecule type" value="Genomic_DNA"/>
</dbReference>
<dbReference type="FunCoup" id="I7M9A8">
    <property type="interactions" value="8"/>
</dbReference>
<gene>
    <name evidence="9" type="ORF">TTHERM_00318900</name>
</gene>
<evidence type="ECO:0000313" key="9">
    <source>
        <dbReference type="EMBL" id="EAS01227.2"/>
    </source>
</evidence>
<feature type="transmembrane region" description="Helical" evidence="7">
    <location>
        <begin position="180"/>
        <end position="203"/>
    </location>
</feature>
<dbReference type="Gene3D" id="1.20.1250.20">
    <property type="entry name" value="MFS general substrate transporter like domains"/>
    <property type="match status" value="1"/>
</dbReference>
<comment type="subcellular location">
    <subcellularLocation>
        <location evidence="1">Membrane</location>
        <topology evidence="1">Multi-pass membrane protein</topology>
    </subcellularLocation>
</comment>
<feature type="transmembrane region" description="Helical" evidence="7">
    <location>
        <begin position="389"/>
        <end position="406"/>
    </location>
</feature>
<evidence type="ECO:0000256" key="3">
    <source>
        <dbReference type="ARBA" id="ARBA00022692"/>
    </source>
</evidence>
<dbReference type="InterPro" id="IPR005829">
    <property type="entry name" value="Sugar_transporter_CS"/>
</dbReference>
<feature type="compositionally biased region" description="Basic and acidic residues" evidence="6">
    <location>
        <begin position="562"/>
        <end position="577"/>
    </location>
</feature>
<keyword evidence="5 7" id="KW-0472">Membrane</keyword>
<dbReference type="KEGG" id="tet:TTHERM_00318900"/>
<keyword evidence="2" id="KW-0813">Transport</keyword>
<feature type="transmembrane region" description="Helical" evidence="7">
    <location>
        <begin position="310"/>
        <end position="332"/>
    </location>
</feature>
<dbReference type="RefSeq" id="XP_001021472.2">
    <property type="nucleotide sequence ID" value="XM_001021472.3"/>
</dbReference>
<reference evidence="10" key="1">
    <citation type="journal article" date="2006" name="PLoS Biol.">
        <title>Macronuclear genome sequence of the ciliate Tetrahymena thermophila, a model eukaryote.</title>
        <authorList>
            <person name="Eisen J.A."/>
            <person name="Coyne R.S."/>
            <person name="Wu M."/>
            <person name="Wu D."/>
            <person name="Thiagarajan M."/>
            <person name="Wortman J.R."/>
            <person name="Badger J.H."/>
            <person name="Ren Q."/>
            <person name="Amedeo P."/>
            <person name="Jones K.M."/>
            <person name="Tallon L.J."/>
            <person name="Delcher A.L."/>
            <person name="Salzberg S.L."/>
            <person name="Silva J.C."/>
            <person name="Haas B.J."/>
            <person name="Majoros W.H."/>
            <person name="Farzad M."/>
            <person name="Carlton J.M."/>
            <person name="Smith R.K. Jr."/>
            <person name="Garg J."/>
            <person name="Pearlman R.E."/>
            <person name="Karrer K.M."/>
            <person name="Sun L."/>
            <person name="Manning G."/>
            <person name="Elde N.C."/>
            <person name="Turkewitz A.P."/>
            <person name="Asai D.J."/>
            <person name="Wilkes D.E."/>
            <person name="Wang Y."/>
            <person name="Cai H."/>
            <person name="Collins K."/>
            <person name="Stewart B.A."/>
            <person name="Lee S.R."/>
            <person name="Wilamowska K."/>
            <person name="Weinberg Z."/>
            <person name="Ruzzo W.L."/>
            <person name="Wloga D."/>
            <person name="Gaertig J."/>
            <person name="Frankel J."/>
            <person name="Tsao C.-C."/>
            <person name="Gorovsky M.A."/>
            <person name="Keeling P.J."/>
            <person name="Waller R.F."/>
            <person name="Patron N.J."/>
            <person name="Cherry J.M."/>
            <person name="Stover N.A."/>
            <person name="Krieger C.J."/>
            <person name="del Toro C."/>
            <person name="Ryder H.F."/>
            <person name="Williamson S.C."/>
            <person name="Barbeau R.A."/>
            <person name="Hamilton E.P."/>
            <person name="Orias E."/>
        </authorList>
    </citation>
    <scope>NUCLEOTIDE SEQUENCE [LARGE SCALE GENOMIC DNA]</scope>
    <source>
        <strain evidence="10">SB210</strain>
    </source>
</reference>
<feature type="transmembrane region" description="Helical" evidence="7">
    <location>
        <begin position="209"/>
        <end position="233"/>
    </location>
</feature>
<feature type="transmembrane region" description="Helical" evidence="7">
    <location>
        <begin position="358"/>
        <end position="377"/>
    </location>
</feature>
<dbReference type="InterPro" id="IPR036259">
    <property type="entry name" value="MFS_trans_sf"/>
</dbReference>
<evidence type="ECO:0000256" key="5">
    <source>
        <dbReference type="ARBA" id="ARBA00023136"/>
    </source>
</evidence>
<keyword evidence="3 7" id="KW-0812">Transmembrane</keyword>
<feature type="region of interest" description="Disordered" evidence="6">
    <location>
        <begin position="555"/>
        <end position="577"/>
    </location>
</feature>
<feature type="transmembrane region" description="Helical" evidence="7">
    <location>
        <begin position="54"/>
        <end position="78"/>
    </location>
</feature>
<evidence type="ECO:0000256" key="6">
    <source>
        <dbReference type="SAM" id="MobiDB-lite"/>
    </source>
</evidence>
<dbReference type="CDD" id="cd17316">
    <property type="entry name" value="MFS_SV2_like"/>
    <property type="match status" value="1"/>
</dbReference>
<feature type="transmembrane region" description="Helical" evidence="7">
    <location>
        <begin position="90"/>
        <end position="109"/>
    </location>
</feature>
<dbReference type="GO" id="GO:0022857">
    <property type="term" value="F:transmembrane transporter activity"/>
    <property type="evidence" value="ECO:0007669"/>
    <property type="project" value="InterPro"/>
</dbReference>
<dbReference type="PANTHER" id="PTHR23511:SF5">
    <property type="entry name" value="MAJOR FACILITATOR-TYPE TRANSPORTER HXNZ-RELATED"/>
    <property type="match status" value="1"/>
</dbReference>
<keyword evidence="4 7" id="KW-1133">Transmembrane helix</keyword>
<dbReference type="SUPFAM" id="SSF103473">
    <property type="entry name" value="MFS general substrate transporter"/>
    <property type="match status" value="1"/>
</dbReference>
<organism evidence="9 10">
    <name type="scientific">Tetrahymena thermophila (strain SB210)</name>
    <dbReference type="NCBI Taxonomy" id="312017"/>
    <lineage>
        <taxon>Eukaryota</taxon>
        <taxon>Sar</taxon>
        <taxon>Alveolata</taxon>
        <taxon>Ciliophora</taxon>
        <taxon>Intramacronucleata</taxon>
        <taxon>Oligohymenophorea</taxon>
        <taxon>Hymenostomatida</taxon>
        <taxon>Tetrahymenina</taxon>
        <taxon>Tetrahymenidae</taxon>
        <taxon>Tetrahymena</taxon>
    </lineage>
</organism>
<dbReference type="PROSITE" id="PS00217">
    <property type="entry name" value="SUGAR_TRANSPORT_2"/>
    <property type="match status" value="1"/>
</dbReference>
<dbReference type="Proteomes" id="UP000009168">
    <property type="component" value="Unassembled WGS sequence"/>
</dbReference>
<dbReference type="GeneID" id="7823797"/>
<evidence type="ECO:0000313" key="10">
    <source>
        <dbReference type="Proteomes" id="UP000009168"/>
    </source>
</evidence>
<proteinExistence type="predicted"/>
<dbReference type="HOGENOM" id="CLU_001265_46_0_1"/>
<dbReference type="InParanoid" id="I7M9A8"/>
<evidence type="ECO:0000256" key="4">
    <source>
        <dbReference type="ARBA" id="ARBA00022989"/>
    </source>
</evidence>
<name>I7M9A8_TETTS</name>
<dbReference type="InterPro" id="IPR020846">
    <property type="entry name" value="MFS_dom"/>
</dbReference>
<dbReference type="Pfam" id="PF07690">
    <property type="entry name" value="MFS_1"/>
    <property type="match status" value="1"/>
</dbReference>
<sequence length="577" mass="65673">MDVHIGHDQQQVKSINLKTDQSQEHQSQYDESENQEIITFDEVLTKIGQGKYQLVIYIVMALIGMTEGAQITIFTLTIPILKHQWDVEDYLNSLQASLVFVGFLIGAMVSGQVADRLGRQMPFLVSSCLTFVVTYLTALSTNIYQMVILRFLMGMLVGFFGPLGVTLLAETTPQQQRGRYMSLVTISVSIGQLVALISGYFILDNLQEGNWRLLIVVTVIPGTISWFIIVFWLDESARFLLCSGEYEKSFKILDRMNQVNGKVNFQELDHRMKQGLTNWSKKFNEKFDDKDKASISGLFKGDLKIITPIIWLYMFCLSFVYFGILILLPSLLDKINNIQSDSSKSKSSSDELGESEDMAKLILTTTIEMISGILASIMIEIKGFGRKNSMINFFLIQGITLFMVYYDDLSRFIFWTTLTKFYQMMNYAFSYQYITEVYSTKVRTTGIGMANSVGRIGGIFMPWICAKLQEYDILLPFLLFSVLSLSMSALLTLLPYDTLGRDIDQIEDDGVKQPTQIQKEKAEKLANSFVSVLSHKSNTPKTKSTTKFQNIVQRIQQQAHSQSHEPKTQEEHQQLLQ</sequence>
<evidence type="ECO:0000256" key="2">
    <source>
        <dbReference type="ARBA" id="ARBA00022448"/>
    </source>
</evidence>
<dbReference type="OMA" id="AIRCEWN"/>
<dbReference type="eggNOG" id="KOG0253">
    <property type="taxonomic scope" value="Eukaryota"/>
</dbReference>
<dbReference type="InterPro" id="IPR011701">
    <property type="entry name" value="MFS"/>
</dbReference>
<dbReference type="PROSITE" id="PS50850">
    <property type="entry name" value="MFS"/>
    <property type="match status" value="1"/>
</dbReference>
<evidence type="ECO:0000256" key="7">
    <source>
        <dbReference type="SAM" id="Phobius"/>
    </source>
</evidence>
<feature type="transmembrane region" description="Helical" evidence="7">
    <location>
        <begin position="473"/>
        <end position="494"/>
    </location>
</feature>
<evidence type="ECO:0000259" key="8">
    <source>
        <dbReference type="PROSITE" id="PS50850"/>
    </source>
</evidence>
<dbReference type="GO" id="GO:0016020">
    <property type="term" value="C:membrane"/>
    <property type="evidence" value="ECO:0007669"/>
    <property type="project" value="UniProtKB-SubCell"/>
</dbReference>
<dbReference type="PANTHER" id="PTHR23511">
    <property type="entry name" value="SYNAPTIC VESICLE GLYCOPROTEIN 2"/>
    <property type="match status" value="1"/>
</dbReference>
<feature type="domain" description="Major facilitator superfamily (MFS) profile" evidence="8">
    <location>
        <begin position="56"/>
        <end position="499"/>
    </location>
</feature>
<dbReference type="STRING" id="312017.I7M9A8"/>
<accession>I7M9A8</accession>
<feature type="transmembrane region" description="Helical" evidence="7">
    <location>
        <begin position="121"/>
        <end position="141"/>
    </location>
</feature>
<dbReference type="OrthoDB" id="6612291at2759"/>
<evidence type="ECO:0000256" key="1">
    <source>
        <dbReference type="ARBA" id="ARBA00004141"/>
    </source>
</evidence>
<feature type="transmembrane region" description="Helical" evidence="7">
    <location>
        <begin position="147"/>
        <end position="168"/>
    </location>
</feature>
<keyword evidence="10" id="KW-1185">Reference proteome</keyword>
<protein>
    <submittedName>
        <fullName evidence="9">MFS transporter</fullName>
    </submittedName>
</protein>
<dbReference type="AlphaFoldDB" id="I7M9A8"/>